<dbReference type="AlphaFoldDB" id="A0A2A2L7E5"/>
<sequence length="134" mass="14674">MQPVILVSLCLVAIAAAQRFASNAGWDPTQRDKTALCHELAQYAPNSEIYCKQFTLCCDSNYDPQNGDRCQHKELECNALEGQDRGEGICVLSNCTEMVTTTTTARPSRTSSTGLRDSMTAALTSALLSMMMFH</sequence>
<evidence type="ECO:0000313" key="3">
    <source>
        <dbReference type="Proteomes" id="UP000218231"/>
    </source>
</evidence>
<proteinExistence type="predicted"/>
<evidence type="ECO:0000256" key="1">
    <source>
        <dbReference type="SAM" id="SignalP"/>
    </source>
</evidence>
<comment type="caution">
    <text evidence="2">The sequence shown here is derived from an EMBL/GenBank/DDBJ whole genome shotgun (WGS) entry which is preliminary data.</text>
</comment>
<feature type="chain" id="PRO_5012674646" description="Domain of unknown function DB domain-containing protein" evidence="1">
    <location>
        <begin position="18"/>
        <end position="134"/>
    </location>
</feature>
<accession>A0A2A2L7E5</accession>
<dbReference type="Proteomes" id="UP000218231">
    <property type="component" value="Unassembled WGS sequence"/>
</dbReference>
<keyword evidence="1" id="KW-0732">Signal</keyword>
<evidence type="ECO:0000313" key="2">
    <source>
        <dbReference type="EMBL" id="PAV82005.1"/>
    </source>
</evidence>
<organism evidence="2 3">
    <name type="scientific">Diploscapter pachys</name>
    <dbReference type="NCBI Taxonomy" id="2018661"/>
    <lineage>
        <taxon>Eukaryota</taxon>
        <taxon>Metazoa</taxon>
        <taxon>Ecdysozoa</taxon>
        <taxon>Nematoda</taxon>
        <taxon>Chromadorea</taxon>
        <taxon>Rhabditida</taxon>
        <taxon>Rhabditina</taxon>
        <taxon>Rhabditomorpha</taxon>
        <taxon>Rhabditoidea</taxon>
        <taxon>Rhabditidae</taxon>
        <taxon>Diploscapter</taxon>
    </lineage>
</organism>
<dbReference type="OrthoDB" id="5814989at2759"/>
<protein>
    <recommendedName>
        <fullName evidence="4">Domain of unknown function DB domain-containing protein</fullName>
    </recommendedName>
</protein>
<reference evidence="2 3" key="1">
    <citation type="journal article" date="2017" name="Curr. Biol.">
        <title>Genome architecture and evolution of a unichromosomal asexual nematode.</title>
        <authorList>
            <person name="Fradin H."/>
            <person name="Zegar C."/>
            <person name="Gutwein M."/>
            <person name="Lucas J."/>
            <person name="Kovtun M."/>
            <person name="Corcoran D."/>
            <person name="Baugh L.R."/>
            <person name="Kiontke K."/>
            <person name="Gunsalus K."/>
            <person name="Fitch D.H."/>
            <person name="Piano F."/>
        </authorList>
    </citation>
    <scope>NUCLEOTIDE SEQUENCE [LARGE SCALE GENOMIC DNA]</scope>
    <source>
        <strain evidence="2">PF1309</strain>
    </source>
</reference>
<dbReference type="EMBL" id="LIAE01007094">
    <property type="protein sequence ID" value="PAV82005.1"/>
    <property type="molecule type" value="Genomic_DNA"/>
</dbReference>
<evidence type="ECO:0008006" key="4">
    <source>
        <dbReference type="Google" id="ProtNLM"/>
    </source>
</evidence>
<gene>
    <name evidence="2" type="ORF">WR25_22639</name>
</gene>
<feature type="signal peptide" evidence="1">
    <location>
        <begin position="1"/>
        <end position="17"/>
    </location>
</feature>
<name>A0A2A2L7E5_9BILA</name>
<keyword evidence="3" id="KW-1185">Reference proteome</keyword>